<dbReference type="InterPro" id="IPR001431">
    <property type="entry name" value="Pept_M16_Zn_BS"/>
</dbReference>
<evidence type="ECO:0008006" key="7">
    <source>
        <dbReference type="Google" id="ProtNLM"/>
    </source>
</evidence>
<dbReference type="PANTHER" id="PTHR11851:SF49">
    <property type="entry name" value="MITOCHONDRIAL-PROCESSING PEPTIDASE SUBUNIT ALPHA"/>
    <property type="match status" value="1"/>
</dbReference>
<dbReference type="PANTHER" id="PTHR11851">
    <property type="entry name" value="METALLOPROTEASE"/>
    <property type="match status" value="1"/>
</dbReference>
<dbReference type="SUPFAM" id="SSF63411">
    <property type="entry name" value="LuxS/MPP-like metallohydrolase"/>
    <property type="match status" value="2"/>
</dbReference>
<accession>A0A2M7V811</accession>
<comment type="similarity">
    <text evidence="1 2">Belongs to the peptidase M16 family.</text>
</comment>
<evidence type="ECO:0000256" key="2">
    <source>
        <dbReference type="RuleBase" id="RU004447"/>
    </source>
</evidence>
<feature type="domain" description="Peptidase M16 C-terminal" evidence="4">
    <location>
        <begin position="169"/>
        <end position="347"/>
    </location>
</feature>
<dbReference type="AlphaFoldDB" id="A0A2M7V811"/>
<dbReference type="InterPro" id="IPR011249">
    <property type="entry name" value="Metalloenz_LuxS/M16"/>
</dbReference>
<organism evidence="5 6">
    <name type="scientific">Candidatus Magasanikbacteria bacterium CG_4_10_14_0_2_um_filter_37_12</name>
    <dbReference type="NCBI Taxonomy" id="1974637"/>
    <lineage>
        <taxon>Bacteria</taxon>
        <taxon>Candidatus Magasanikiibacteriota</taxon>
    </lineage>
</organism>
<protein>
    <recommendedName>
        <fullName evidence="7">Insulinase family protein</fullName>
    </recommendedName>
</protein>
<dbReference type="Pfam" id="PF00675">
    <property type="entry name" value="Peptidase_M16"/>
    <property type="match status" value="1"/>
</dbReference>
<dbReference type="EMBL" id="PFPK01000029">
    <property type="protein sequence ID" value="PIZ94832.1"/>
    <property type="molecule type" value="Genomic_DNA"/>
</dbReference>
<dbReference type="Proteomes" id="UP000228568">
    <property type="component" value="Unassembled WGS sequence"/>
</dbReference>
<evidence type="ECO:0000259" key="3">
    <source>
        <dbReference type="Pfam" id="PF00675"/>
    </source>
</evidence>
<reference evidence="6" key="1">
    <citation type="submission" date="2017-09" db="EMBL/GenBank/DDBJ databases">
        <title>Depth-based differentiation of microbial function through sediment-hosted aquifers and enrichment of novel symbionts in the deep terrestrial subsurface.</title>
        <authorList>
            <person name="Probst A.J."/>
            <person name="Ladd B."/>
            <person name="Jarett J.K."/>
            <person name="Geller-Mcgrath D.E."/>
            <person name="Sieber C.M.K."/>
            <person name="Emerson J.B."/>
            <person name="Anantharaman K."/>
            <person name="Thomas B.C."/>
            <person name="Malmstrom R."/>
            <person name="Stieglmeier M."/>
            <person name="Klingl A."/>
            <person name="Woyke T."/>
            <person name="Ryan C.M."/>
            <person name="Banfield J.F."/>
        </authorList>
    </citation>
    <scope>NUCLEOTIDE SEQUENCE [LARGE SCALE GENOMIC DNA]</scope>
</reference>
<dbReference type="GO" id="GO:0004222">
    <property type="term" value="F:metalloendopeptidase activity"/>
    <property type="evidence" value="ECO:0007669"/>
    <property type="project" value="InterPro"/>
</dbReference>
<dbReference type="Gene3D" id="3.30.830.10">
    <property type="entry name" value="Metalloenzyme, LuxS/M16 peptidase-like"/>
    <property type="match status" value="2"/>
</dbReference>
<evidence type="ECO:0000313" key="5">
    <source>
        <dbReference type="EMBL" id="PIZ94832.1"/>
    </source>
</evidence>
<dbReference type="InterPro" id="IPR011765">
    <property type="entry name" value="Pept_M16_N"/>
</dbReference>
<proteinExistence type="inferred from homology"/>
<feature type="domain" description="Peptidase M16 N-terminal" evidence="3">
    <location>
        <begin position="19"/>
        <end position="160"/>
    </location>
</feature>
<evidence type="ECO:0000313" key="6">
    <source>
        <dbReference type="Proteomes" id="UP000228568"/>
    </source>
</evidence>
<dbReference type="InterPro" id="IPR007863">
    <property type="entry name" value="Peptidase_M16_C"/>
</dbReference>
<dbReference type="Pfam" id="PF05193">
    <property type="entry name" value="Peptidase_M16_C"/>
    <property type="match status" value="1"/>
</dbReference>
<evidence type="ECO:0000259" key="4">
    <source>
        <dbReference type="Pfam" id="PF05193"/>
    </source>
</evidence>
<name>A0A2M7V811_9BACT</name>
<dbReference type="GO" id="GO:0046872">
    <property type="term" value="F:metal ion binding"/>
    <property type="evidence" value="ECO:0007669"/>
    <property type="project" value="InterPro"/>
</dbReference>
<comment type="caution">
    <text evidence="5">The sequence shown here is derived from an EMBL/GenBank/DDBJ whole genome shotgun (WGS) entry which is preliminary data.</text>
</comment>
<gene>
    <name evidence="5" type="ORF">COX81_02645</name>
</gene>
<dbReference type="PROSITE" id="PS00143">
    <property type="entry name" value="INSULINASE"/>
    <property type="match status" value="1"/>
</dbReference>
<sequence>MYEKYQLKNKANVYLVPQKDAQSVTVLVMYPVGSRYEPEKLAGVSHYIEHMMFKGTKSRKNTLILTREIDRLGAHYNAFTGKEYTGYYIKTDKKYSEISIDILSDMLFNSKFDPKEMEREKGPIVEEIRMYKDNPMMNIDNLFEDLIFAGCPLGRDIAGTEKHVMSYKRPEVLQFRDKYYDSSNMYIVVSGAVSEDTKKYLDKYFGAEKSKHPTCGRDKKFKPFCFGPEAKKDRIFVSKKETDQAQMMLGFQAFKYGDKRNVAASVMNNILGGSMSSRLFIQIRERRGLAYFVRSGAEQFRDAGYSYVRAGLEVKNINKAIAVMKKEMKKIMQKGASKRELADAKSNIRGGLTLSMEDSSTQANWYVGQALYIDKIKTPEQKLAEIDRVTNEDVMNVAKQIFKMNKMRVAIIGDVEAKDVEF</sequence>
<dbReference type="InterPro" id="IPR050361">
    <property type="entry name" value="MPP/UQCRC_Complex"/>
</dbReference>
<dbReference type="GO" id="GO:0006508">
    <property type="term" value="P:proteolysis"/>
    <property type="evidence" value="ECO:0007669"/>
    <property type="project" value="InterPro"/>
</dbReference>
<evidence type="ECO:0000256" key="1">
    <source>
        <dbReference type="ARBA" id="ARBA00007261"/>
    </source>
</evidence>